<accession>A0ACB9LXH9</accession>
<comment type="caution">
    <text evidence="1">The sequence shown here is derived from an EMBL/GenBank/DDBJ whole genome shotgun (WGS) entry which is preliminary data.</text>
</comment>
<organism evidence="1 2">
    <name type="scientific">Bauhinia variegata</name>
    <name type="common">Purple orchid tree</name>
    <name type="synonym">Phanera variegata</name>
    <dbReference type="NCBI Taxonomy" id="167791"/>
    <lineage>
        <taxon>Eukaryota</taxon>
        <taxon>Viridiplantae</taxon>
        <taxon>Streptophyta</taxon>
        <taxon>Embryophyta</taxon>
        <taxon>Tracheophyta</taxon>
        <taxon>Spermatophyta</taxon>
        <taxon>Magnoliopsida</taxon>
        <taxon>eudicotyledons</taxon>
        <taxon>Gunneridae</taxon>
        <taxon>Pentapetalae</taxon>
        <taxon>rosids</taxon>
        <taxon>fabids</taxon>
        <taxon>Fabales</taxon>
        <taxon>Fabaceae</taxon>
        <taxon>Cercidoideae</taxon>
        <taxon>Cercideae</taxon>
        <taxon>Bauhiniinae</taxon>
        <taxon>Bauhinia</taxon>
    </lineage>
</organism>
<protein>
    <submittedName>
        <fullName evidence="1">Uncharacterized protein</fullName>
    </submittedName>
</protein>
<evidence type="ECO:0000313" key="1">
    <source>
        <dbReference type="EMBL" id="KAI4315916.1"/>
    </source>
</evidence>
<evidence type="ECO:0000313" key="2">
    <source>
        <dbReference type="Proteomes" id="UP000828941"/>
    </source>
</evidence>
<proteinExistence type="predicted"/>
<dbReference type="EMBL" id="CM039435">
    <property type="protein sequence ID" value="KAI4315916.1"/>
    <property type="molecule type" value="Genomic_DNA"/>
</dbReference>
<gene>
    <name evidence="1" type="ORF">L6164_023945</name>
</gene>
<sequence length="103" mass="11905">MLFLIVHGEPSSSGSQEGGMTMVVNEYKELISTKIVTGWTMPPENVTMCIDYHKLNSATIKYHFPSSFNDQILEKLVGQEYYCFLDGYLGYNKFLLLQKIRRR</sequence>
<reference evidence="1 2" key="1">
    <citation type="journal article" date="2022" name="DNA Res.">
        <title>Chromosomal-level genome assembly of the orchid tree Bauhinia variegata (Leguminosae; Cercidoideae) supports the allotetraploid origin hypothesis of Bauhinia.</title>
        <authorList>
            <person name="Zhong Y."/>
            <person name="Chen Y."/>
            <person name="Zheng D."/>
            <person name="Pang J."/>
            <person name="Liu Y."/>
            <person name="Luo S."/>
            <person name="Meng S."/>
            <person name="Qian L."/>
            <person name="Wei D."/>
            <person name="Dai S."/>
            <person name="Zhou R."/>
        </authorList>
    </citation>
    <scope>NUCLEOTIDE SEQUENCE [LARGE SCALE GENOMIC DNA]</scope>
    <source>
        <strain evidence="1">BV-YZ2020</strain>
    </source>
</reference>
<name>A0ACB9LXH9_BAUVA</name>
<keyword evidence="2" id="KW-1185">Reference proteome</keyword>
<dbReference type="Proteomes" id="UP000828941">
    <property type="component" value="Chromosome 10"/>
</dbReference>